<keyword evidence="3" id="KW-0472">Membrane</keyword>
<evidence type="ECO:0000313" key="5">
    <source>
        <dbReference type="Proteomes" id="UP000006051"/>
    </source>
</evidence>
<organism evidence="4 5">
    <name type="scientific">Ornithobacterium rhinotracheale (strain ATCC 51463 / DSM 15997 / CCUG 23171 / CIP 104009 / LMG 9086)</name>
    <dbReference type="NCBI Taxonomy" id="867902"/>
    <lineage>
        <taxon>Bacteria</taxon>
        <taxon>Pseudomonadati</taxon>
        <taxon>Bacteroidota</taxon>
        <taxon>Flavobacteriia</taxon>
        <taxon>Flavobacteriales</taxon>
        <taxon>Weeksellaceae</taxon>
        <taxon>Ornithobacterium</taxon>
    </lineage>
</organism>
<sequence length="228" mass="25650">MQITKHIPNALTLSNLFSGCLAIFILVTGVFPLEYAFLCIIYSLIADFFDGLTARWLHAQSPIGLQLDSLADMVSFGVFPGFLLFYTAESNHIFPYENFIIFSIVLASAYRLAKFNIDTEQSYYFKGLATPANTILCIGMYYLAMEYPWFQQSWVLVIFSLISSYLLVSNLPLFSLKFKGVNAKKLTPHIALAVIAILLFIIMGKAALAPIILVYILLSIIFKNYFVS</sequence>
<keyword evidence="3" id="KW-0812">Transmembrane</keyword>
<evidence type="ECO:0000256" key="1">
    <source>
        <dbReference type="ARBA" id="ARBA00022679"/>
    </source>
</evidence>
<feature type="transmembrane region" description="Helical" evidence="3">
    <location>
        <begin position="189"/>
        <end position="222"/>
    </location>
</feature>
<feature type="transmembrane region" description="Helical" evidence="3">
    <location>
        <begin position="93"/>
        <end position="112"/>
    </location>
</feature>
<dbReference type="AlphaFoldDB" id="I4A2B3"/>
<feature type="transmembrane region" description="Helical" evidence="3">
    <location>
        <begin position="149"/>
        <end position="168"/>
    </location>
</feature>
<dbReference type="EMBL" id="CP003283">
    <property type="protein sequence ID" value="AFL98097.1"/>
    <property type="molecule type" value="Genomic_DNA"/>
</dbReference>
<evidence type="ECO:0000256" key="2">
    <source>
        <dbReference type="RuleBase" id="RU003750"/>
    </source>
</evidence>
<feature type="transmembrane region" description="Helical" evidence="3">
    <location>
        <begin position="124"/>
        <end position="143"/>
    </location>
</feature>
<accession>I4A2B3</accession>
<dbReference type="STRING" id="867902.Ornrh_1952"/>
<proteinExistence type="inferred from homology"/>
<dbReference type="Pfam" id="PF01066">
    <property type="entry name" value="CDP-OH_P_transf"/>
    <property type="match status" value="1"/>
</dbReference>
<protein>
    <submittedName>
        <fullName evidence="4">Phosphatidylserine synthase</fullName>
    </submittedName>
</protein>
<dbReference type="GeneID" id="71570001"/>
<evidence type="ECO:0000313" key="4">
    <source>
        <dbReference type="EMBL" id="AFL98097.1"/>
    </source>
</evidence>
<gene>
    <name evidence="4" type="ordered locus">Ornrh_1952</name>
</gene>
<dbReference type="Proteomes" id="UP000006051">
    <property type="component" value="Chromosome"/>
</dbReference>
<keyword evidence="1 2" id="KW-0808">Transferase</keyword>
<comment type="similarity">
    <text evidence="2">Belongs to the CDP-alcohol phosphatidyltransferase class-I family.</text>
</comment>
<dbReference type="KEGG" id="orh:Ornrh_1952"/>
<dbReference type="PROSITE" id="PS51257">
    <property type="entry name" value="PROKAR_LIPOPROTEIN"/>
    <property type="match status" value="1"/>
</dbReference>
<dbReference type="PROSITE" id="PS00379">
    <property type="entry name" value="CDP_ALCOHOL_P_TRANSF"/>
    <property type="match status" value="1"/>
</dbReference>
<dbReference type="eggNOG" id="COG1183">
    <property type="taxonomic scope" value="Bacteria"/>
</dbReference>
<dbReference type="GeneID" id="97258552"/>
<dbReference type="Gene3D" id="1.20.120.1760">
    <property type="match status" value="1"/>
</dbReference>
<keyword evidence="3" id="KW-1133">Transmembrane helix</keyword>
<keyword evidence="5" id="KW-1185">Reference proteome</keyword>
<dbReference type="InterPro" id="IPR000462">
    <property type="entry name" value="CDP-OH_P_trans"/>
</dbReference>
<dbReference type="GO" id="GO:0016020">
    <property type="term" value="C:membrane"/>
    <property type="evidence" value="ECO:0007669"/>
    <property type="project" value="InterPro"/>
</dbReference>
<feature type="transmembrane region" description="Helical" evidence="3">
    <location>
        <begin position="35"/>
        <end position="57"/>
    </location>
</feature>
<dbReference type="PATRIC" id="fig|867902.3.peg.1896"/>
<dbReference type="RefSeq" id="WP_014791619.1">
    <property type="nucleotide sequence ID" value="NC_018016.1"/>
</dbReference>
<evidence type="ECO:0000256" key="3">
    <source>
        <dbReference type="SAM" id="Phobius"/>
    </source>
</evidence>
<reference evidence="4 5" key="1">
    <citation type="submission" date="2012-06" db="EMBL/GenBank/DDBJ databases">
        <title>The complete genome of Ornithobacterium rhinotracheale DSM 15997.</title>
        <authorList>
            <consortium name="US DOE Joint Genome Institute (JGI-PGF)"/>
            <person name="Lucas S."/>
            <person name="Copeland A."/>
            <person name="Lapidus A."/>
            <person name="Goodwin L."/>
            <person name="Pitluck S."/>
            <person name="Peters L."/>
            <person name="Mikhailova N."/>
            <person name="Teshima H."/>
            <person name="Kyrpides N."/>
            <person name="Mavromatis K."/>
            <person name="Pagani I."/>
            <person name="Ivanova N."/>
            <person name="Ovchinnikova G."/>
            <person name="Zeytun A."/>
            <person name="Detter J.C."/>
            <person name="Han C."/>
            <person name="Land M."/>
            <person name="Hauser L."/>
            <person name="Markowitz V."/>
            <person name="Cheng J.-F."/>
            <person name="Hugenholtz P."/>
            <person name="Woyke T."/>
            <person name="Wu D."/>
            <person name="Lang E."/>
            <person name="Kopitz M."/>
            <person name="Brambilla E."/>
            <person name="Klenk H.-P."/>
            <person name="Eisen J.A."/>
        </authorList>
    </citation>
    <scope>NUCLEOTIDE SEQUENCE [LARGE SCALE GENOMIC DNA]</scope>
    <source>
        <strain evidence="5">ATCC 51463 / DSM 15997 / CCUG 23171 / LMG 9086</strain>
    </source>
</reference>
<dbReference type="GO" id="GO:0016780">
    <property type="term" value="F:phosphotransferase activity, for other substituted phosphate groups"/>
    <property type="evidence" value="ECO:0007669"/>
    <property type="project" value="InterPro"/>
</dbReference>
<dbReference type="InterPro" id="IPR048254">
    <property type="entry name" value="CDP_ALCOHOL_P_TRANSF_CS"/>
</dbReference>
<dbReference type="InterPro" id="IPR043130">
    <property type="entry name" value="CDP-OH_PTrfase_TM_dom"/>
</dbReference>
<name>I4A2B3_ORNRL</name>
<dbReference type="GO" id="GO:0008654">
    <property type="term" value="P:phospholipid biosynthetic process"/>
    <property type="evidence" value="ECO:0007669"/>
    <property type="project" value="InterPro"/>
</dbReference>
<dbReference type="HOGENOM" id="CLU_049944_3_0_10"/>